<feature type="transmembrane region" description="Helical" evidence="1">
    <location>
        <begin position="99"/>
        <end position="120"/>
    </location>
</feature>
<feature type="transmembrane region" description="Helical" evidence="1">
    <location>
        <begin position="141"/>
        <end position="165"/>
    </location>
</feature>
<dbReference type="EMBL" id="JAEPBG010000009">
    <property type="protein sequence ID" value="MBK4736868.1"/>
    <property type="molecule type" value="Genomic_DNA"/>
</dbReference>
<keyword evidence="3" id="KW-1185">Reference proteome</keyword>
<keyword evidence="1" id="KW-0472">Membrane</keyword>
<reference evidence="2" key="1">
    <citation type="submission" date="2021-01" db="EMBL/GenBank/DDBJ databases">
        <title>Genome sequence of strain Noviherbaspirillum sp. DKR-6.</title>
        <authorList>
            <person name="Chaudhary D.K."/>
        </authorList>
    </citation>
    <scope>NUCLEOTIDE SEQUENCE</scope>
    <source>
        <strain evidence="2">DKR-6</strain>
    </source>
</reference>
<feature type="transmembrane region" description="Helical" evidence="1">
    <location>
        <begin position="236"/>
        <end position="262"/>
    </location>
</feature>
<accession>A0A934T2K8</accession>
<feature type="transmembrane region" description="Helical" evidence="1">
    <location>
        <begin position="282"/>
        <end position="307"/>
    </location>
</feature>
<evidence type="ECO:0000313" key="3">
    <source>
        <dbReference type="Proteomes" id="UP000622890"/>
    </source>
</evidence>
<evidence type="ECO:0000313" key="2">
    <source>
        <dbReference type="EMBL" id="MBK4736868.1"/>
    </source>
</evidence>
<proteinExistence type="predicted"/>
<keyword evidence="1" id="KW-1133">Transmembrane helix</keyword>
<dbReference type="InterPro" id="IPR010295">
    <property type="entry name" value="DUF898"/>
</dbReference>
<keyword evidence="1" id="KW-0812">Transmembrane</keyword>
<dbReference type="AlphaFoldDB" id="A0A934T2K8"/>
<sequence>MDITMHHEAGAAPAKREEAFHFTGSGSEYFRIWAVNSLLTMLTLGIYSAWAKVRRNRYFYGNTRVAGASFDYHGNPISILKGRLIAATLLGSYHFTGQAYPLVAGVLFLLIAAAMPWLLWKSLQFRLYNSSYRGIRFGFRGSAGGAYVAYLLWPALAMMTAYLLAPLAHQRIKRFQHSESRFGASQFSFNAGVGGFYRAYLVVGAMALVLFLGMGLLIASFMASAIPHSNASSANFLRYVFPMFLILYACFVALAPVFTAMIENLVWNHTRLDAHRFVCRLAWTRMAWIGVTNLLGIIVTLGMFIPFAKVRMLKYRVESMALLPDGDLDGFLADAQASASATGEGMADLLDFDLSL</sequence>
<organism evidence="2 3">
    <name type="scientific">Noviherbaspirillum pedocola</name>
    <dbReference type="NCBI Taxonomy" id="2801341"/>
    <lineage>
        <taxon>Bacteria</taxon>
        <taxon>Pseudomonadati</taxon>
        <taxon>Pseudomonadota</taxon>
        <taxon>Betaproteobacteria</taxon>
        <taxon>Burkholderiales</taxon>
        <taxon>Oxalobacteraceae</taxon>
        <taxon>Noviherbaspirillum</taxon>
    </lineage>
</organism>
<protein>
    <submittedName>
        <fullName evidence="2">DUF898 domain-containing protein</fullName>
    </submittedName>
</protein>
<dbReference type="Proteomes" id="UP000622890">
    <property type="component" value="Unassembled WGS sequence"/>
</dbReference>
<name>A0A934T2K8_9BURK</name>
<feature type="transmembrane region" description="Helical" evidence="1">
    <location>
        <begin position="199"/>
        <end position="224"/>
    </location>
</feature>
<comment type="caution">
    <text evidence="2">The sequence shown here is derived from an EMBL/GenBank/DDBJ whole genome shotgun (WGS) entry which is preliminary data.</text>
</comment>
<evidence type="ECO:0000256" key="1">
    <source>
        <dbReference type="SAM" id="Phobius"/>
    </source>
</evidence>
<feature type="transmembrane region" description="Helical" evidence="1">
    <location>
        <begin position="30"/>
        <end position="50"/>
    </location>
</feature>
<dbReference type="Pfam" id="PF05987">
    <property type="entry name" value="DUF898"/>
    <property type="match status" value="1"/>
</dbReference>
<gene>
    <name evidence="2" type="ORF">JJB74_19785</name>
</gene>
<dbReference type="RefSeq" id="WP_200594728.1">
    <property type="nucleotide sequence ID" value="NZ_JAEPBG010000009.1"/>
</dbReference>